<proteinExistence type="predicted"/>
<protein>
    <submittedName>
        <fullName evidence="1">Uncharacterized protein</fullName>
    </submittedName>
</protein>
<name>A0A151UB14_CAJCA</name>
<dbReference type="Proteomes" id="UP000075243">
    <property type="component" value="Chromosome 1"/>
</dbReference>
<dbReference type="AlphaFoldDB" id="A0A151UB14"/>
<dbReference type="EMBL" id="CM003603">
    <property type="protein sequence ID" value="KYP76381.1"/>
    <property type="molecule type" value="Genomic_DNA"/>
</dbReference>
<keyword evidence="2" id="KW-1185">Reference proteome</keyword>
<feature type="non-terminal residue" evidence="1">
    <location>
        <position position="1"/>
    </location>
</feature>
<sequence>VVAKLKSIQRNFLWGSKNGEQKISWVSWEKICKQKNQGVLGIKVLHKFNDALLGKWRRGLFHQTDSMLCKVLTSRYEGWKDLQEEMILSTSSVWWKDLKKVCGGPNQNHWFNSGYQWFIGQGDKGRLWADKWIGDQPLMESFPRLYLNSEQQDGDISENGKVDS</sequence>
<accession>A0A151UB14</accession>
<dbReference type="PANTHER" id="PTHR33116">
    <property type="entry name" value="REVERSE TRANSCRIPTASE ZINC-BINDING DOMAIN-CONTAINING PROTEIN-RELATED-RELATED"/>
    <property type="match status" value="1"/>
</dbReference>
<reference evidence="1 2" key="1">
    <citation type="journal article" date="2012" name="Nat. Biotechnol.">
        <title>Draft genome sequence of pigeonpea (Cajanus cajan), an orphan legume crop of resource-poor farmers.</title>
        <authorList>
            <person name="Varshney R.K."/>
            <person name="Chen W."/>
            <person name="Li Y."/>
            <person name="Bharti A.K."/>
            <person name="Saxena R.K."/>
            <person name="Schlueter J.A."/>
            <person name="Donoghue M.T."/>
            <person name="Azam S."/>
            <person name="Fan G."/>
            <person name="Whaley A.M."/>
            <person name="Farmer A.D."/>
            <person name="Sheridan J."/>
            <person name="Iwata A."/>
            <person name="Tuteja R."/>
            <person name="Penmetsa R.V."/>
            <person name="Wu W."/>
            <person name="Upadhyaya H.D."/>
            <person name="Yang S.P."/>
            <person name="Shah T."/>
            <person name="Saxena K.B."/>
            <person name="Michael T."/>
            <person name="McCombie W.R."/>
            <person name="Yang B."/>
            <person name="Zhang G."/>
            <person name="Yang H."/>
            <person name="Wang J."/>
            <person name="Spillane C."/>
            <person name="Cook D.R."/>
            <person name="May G.D."/>
            <person name="Xu X."/>
            <person name="Jackson S.A."/>
        </authorList>
    </citation>
    <scope>NUCLEOTIDE SEQUENCE [LARGE SCALE GENOMIC DNA]</scope>
    <source>
        <strain evidence="2">cv. Asha</strain>
    </source>
</reference>
<evidence type="ECO:0000313" key="1">
    <source>
        <dbReference type="EMBL" id="KYP76381.1"/>
    </source>
</evidence>
<dbReference type="Gramene" id="C.cajan_20027.t">
    <property type="protein sequence ID" value="C.cajan_20027.t.cds1"/>
    <property type="gene ID" value="C.cajan_20027"/>
</dbReference>
<organism evidence="1 2">
    <name type="scientific">Cajanus cajan</name>
    <name type="common">Pigeon pea</name>
    <name type="synonym">Cajanus indicus</name>
    <dbReference type="NCBI Taxonomy" id="3821"/>
    <lineage>
        <taxon>Eukaryota</taxon>
        <taxon>Viridiplantae</taxon>
        <taxon>Streptophyta</taxon>
        <taxon>Embryophyta</taxon>
        <taxon>Tracheophyta</taxon>
        <taxon>Spermatophyta</taxon>
        <taxon>Magnoliopsida</taxon>
        <taxon>eudicotyledons</taxon>
        <taxon>Gunneridae</taxon>
        <taxon>Pentapetalae</taxon>
        <taxon>rosids</taxon>
        <taxon>fabids</taxon>
        <taxon>Fabales</taxon>
        <taxon>Fabaceae</taxon>
        <taxon>Papilionoideae</taxon>
        <taxon>50 kb inversion clade</taxon>
        <taxon>NPAAA clade</taxon>
        <taxon>indigoferoid/millettioid clade</taxon>
        <taxon>Phaseoleae</taxon>
        <taxon>Cajanus</taxon>
    </lineage>
</organism>
<gene>
    <name evidence="1" type="ORF">KK1_020622</name>
</gene>
<evidence type="ECO:0000313" key="2">
    <source>
        <dbReference type="Proteomes" id="UP000075243"/>
    </source>
</evidence>
<dbReference type="PANTHER" id="PTHR33116:SF86">
    <property type="entry name" value="REVERSE TRANSCRIPTASE DOMAIN-CONTAINING PROTEIN"/>
    <property type="match status" value="1"/>
</dbReference>